<gene>
    <name evidence="1" type="ORF">FHS56_001550</name>
</gene>
<proteinExistence type="predicted"/>
<reference evidence="1 2" key="1">
    <citation type="submission" date="2020-03" db="EMBL/GenBank/DDBJ databases">
        <title>Genomic Encyclopedia of Type Strains, Phase IV (KMG-IV): sequencing the most valuable type-strain genomes for metagenomic binning, comparative biology and taxonomic classification.</title>
        <authorList>
            <person name="Goeker M."/>
        </authorList>
    </citation>
    <scope>NUCLEOTIDE SEQUENCE [LARGE SCALE GENOMIC DNA]</scope>
    <source>
        <strain evidence="1 2">DSM 5718</strain>
    </source>
</reference>
<comment type="caution">
    <text evidence="1">The sequence shown here is derived from an EMBL/GenBank/DDBJ whole genome shotgun (WGS) entry which is preliminary data.</text>
</comment>
<dbReference type="Proteomes" id="UP000537126">
    <property type="component" value="Unassembled WGS sequence"/>
</dbReference>
<name>A0A846MRZ6_9BACT</name>
<organism evidence="1 2">
    <name type="scientific">Thermonema lapsum</name>
    <dbReference type="NCBI Taxonomy" id="28195"/>
    <lineage>
        <taxon>Bacteria</taxon>
        <taxon>Pseudomonadati</taxon>
        <taxon>Bacteroidota</taxon>
        <taxon>Cytophagia</taxon>
        <taxon>Cytophagales</taxon>
        <taxon>Thermonemataceae</taxon>
        <taxon>Thermonema</taxon>
    </lineage>
</organism>
<dbReference type="EMBL" id="JAASRN010000002">
    <property type="protein sequence ID" value="NIK74037.1"/>
    <property type="molecule type" value="Genomic_DNA"/>
</dbReference>
<evidence type="ECO:0000313" key="1">
    <source>
        <dbReference type="EMBL" id="NIK74037.1"/>
    </source>
</evidence>
<sequence>MRKTKFHHLWKIGGGGNLYPPSLWLWSPADA</sequence>
<protein>
    <submittedName>
        <fullName evidence="1">Uncharacterized protein</fullName>
    </submittedName>
</protein>
<accession>A0A846MRZ6</accession>
<keyword evidence="2" id="KW-1185">Reference proteome</keyword>
<dbReference type="AlphaFoldDB" id="A0A846MRZ6"/>
<evidence type="ECO:0000313" key="2">
    <source>
        <dbReference type="Proteomes" id="UP000537126"/>
    </source>
</evidence>